<keyword evidence="3" id="KW-1185">Reference proteome</keyword>
<dbReference type="RefSeq" id="WP_148898815.1">
    <property type="nucleotide sequence ID" value="NZ_VNHY01000002.1"/>
</dbReference>
<evidence type="ECO:0008006" key="4">
    <source>
        <dbReference type="Google" id="ProtNLM"/>
    </source>
</evidence>
<sequence>MKYIFFALLGFFFIANIANAQEEVIRLSEPVKQGDDYEVFGNEFPKDAKVTDLEQLIAESEKYKGQQITTQGKIKQVCQKKGCFFLLAAPNGDVRITFKDYSFFIPTNSMGKQAKLVGKLEVKALSEAQAKHYAKDAGSDSKEVEGPQKEYSVIATSVKIIDNK</sequence>
<feature type="chain" id="PRO_5023020436" description="DUF4920 domain-containing protein" evidence="1">
    <location>
        <begin position="21"/>
        <end position="164"/>
    </location>
</feature>
<name>A0A5D3YJU1_9BACT</name>
<gene>
    <name evidence="2" type="ORF">LX73_1476</name>
</gene>
<evidence type="ECO:0000313" key="3">
    <source>
        <dbReference type="Proteomes" id="UP000324595"/>
    </source>
</evidence>
<comment type="caution">
    <text evidence="2">The sequence shown here is derived from an EMBL/GenBank/DDBJ whole genome shotgun (WGS) entry which is preliminary data.</text>
</comment>
<dbReference type="Proteomes" id="UP000324595">
    <property type="component" value="Unassembled WGS sequence"/>
</dbReference>
<organism evidence="2 3">
    <name type="scientific">Fodinibius salinus</name>
    <dbReference type="NCBI Taxonomy" id="860790"/>
    <lineage>
        <taxon>Bacteria</taxon>
        <taxon>Pseudomonadati</taxon>
        <taxon>Balneolota</taxon>
        <taxon>Balneolia</taxon>
        <taxon>Balneolales</taxon>
        <taxon>Balneolaceae</taxon>
        <taxon>Fodinibius</taxon>
    </lineage>
</organism>
<keyword evidence="1" id="KW-0732">Signal</keyword>
<dbReference type="OrthoDB" id="129527at2"/>
<dbReference type="InterPro" id="IPR032577">
    <property type="entry name" value="DUF4920"/>
</dbReference>
<dbReference type="Pfam" id="PF16267">
    <property type="entry name" value="DUF4920"/>
    <property type="match status" value="1"/>
</dbReference>
<feature type="signal peptide" evidence="1">
    <location>
        <begin position="1"/>
        <end position="20"/>
    </location>
</feature>
<dbReference type="AlphaFoldDB" id="A0A5D3YJU1"/>
<dbReference type="EMBL" id="VNHY01000002">
    <property type="protein sequence ID" value="TYP93765.1"/>
    <property type="molecule type" value="Genomic_DNA"/>
</dbReference>
<proteinExistence type="predicted"/>
<evidence type="ECO:0000256" key="1">
    <source>
        <dbReference type="SAM" id="SignalP"/>
    </source>
</evidence>
<protein>
    <recommendedName>
        <fullName evidence="4">DUF4920 domain-containing protein</fullName>
    </recommendedName>
</protein>
<reference evidence="2 3" key="1">
    <citation type="submission" date="2019-07" db="EMBL/GenBank/DDBJ databases">
        <title>Genomic Encyclopedia of Archaeal and Bacterial Type Strains, Phase II (KMG-II): from individual species to whole genera.</title>
        <authorList>
            <person name="Goeker M."/>
        </authorList>
    </citation>
    <scope>NUCLEOTIDE SEQUENCE [LARGE SCALE GENOMIC DNA]</scope>
    <source>
        <strain evidence="2 3">DSM 21935</strain>
    </source>
</reference>
<accession>A0A5D3YJU1</accession>
<evidence type="ECO:0000313" key="2">
    <source>
        <dbReference type="EMBL" id="TYP93765.1"/>
    </source>
</evidence>